<name>A0A0P6WZR7_9CHLR</name>
<accession>A0A0P6WZR7</accession>
<gene>
    <name evidence="2" type="ORF">ADM99_02180</name>
</gene>
<reference evidence="2 3" key="1">
    <citation type="submission" date="2015-07" db="EMBL/GenBank/DDBJ databases">
        <title>Genome sequence of Leptolinea tardivitalis DSM 16556.</title>
        <authorList>
            <person name="Hemp J."/>
            <person name="Ward L.M."/>
            <person name="Pace L.A."/>
            <person name="Fischer W.W."/>
        </authorList>
    </citation>
    <scope>NUCLEOTIDE SEQUENCE [LARGE SCALE GENOMIC DNA]</scope>
    <source>
        <strain evidence="2 3">YMTK-2</strain>
    </source>
</reference>
<feature type="transmembrane region" description="Helical" evidence="1">
    <location>
        <begin position="37"/>
        <end position="55"/>
    </location>
</feature>
<dbReference type="AlphaFoldDB" id="A0A0P6WZR7"/>
<dbReference type="STRING" id="229920.ADM99_02180"/>
<dbReference type="Proteomes" id="UP000050430">
    <property type="component" value="Unassembled WGS sequence"/>
</dbReference>
<proteinExistence type="predicted"/>
<sequence length="84" mass="10063">MKLQLFISKCMFWMTIPAVAGLEYWEHFLTISNQSHLFIQAAVLLSTCLWVIYWDRHIFRLNLQRALEKENQFSSRQGKEKISK</sequence>
<organism evidence="2 3">
    <name type="scientific">Leptolinea tardivitalis</name>
    <dbReference type="NCBI Taxonomy" id="229920"/>
    <lineage>
        <taxon>Bacteria</taxon>
        <taxon>Bacillati</taxon>
        <taxon>Chloroflexota</taxon>
        <taxon>Anaerolineae</taxon>
        <taxon>Anaerolineales</taxon>
        <taxon>Anaerolineaceae</taxon>
        <taxon>Leptolinea</taxon>
    </lineage>
</organism>
<dbReference type="RefSeq" id="WP_062423035.1">
    <property type="nucleotide sequence ID" value="NZ_BBYA01000012.1"/>
</dbReference>
<keyword evidence="1" id="KW-0812">Transmembrane</keyword>
<evidence type="ECO:0000313" key="2">
    <source>
        <dbReference type="EMBL" id="KPL74062.1"/>
    </source>
</evidence>
<keyword evidence="3" id="KW-1185">Reference proteome</keyword>
<comment type="caution">
    <text evidence="2">The sequence shown here is derived from an EMBL/GenBank/DDBJ whole genome shotgun (WGS) entry which is preliminary data.</text>
</comment>
<dbReference type="EMBL" id="LGCK01000004">
    <property type="protein sequence ID" value="KPL74062.1"/>
    <property type="molecule type" value="Genomic_DNA"/>
</dbReference>
<keyword evidence="1" id="KW-0472">Membrane</keyword>
<protein>
    <submittedName>
        <fullName evidence="2">Uncharacterized protein</fullName>
    </submittedName>
</protein>
<evidence type="ECO:0000313" key="3">
    <source>
        <dbReference type="Proteomes" id="UP000050430"/>
    </source>
</evidence>
<evidence type="ECO:0000256" key="1">
    <source>
        <dbReference type="SAM" id="Phobius"/>
    </source>
</evidence>
<keyword evidence="1" id="KW-1133">Transmembrane helix</keyword>